<evidence type="ECO:0000313" key="2">
    <source>
        <dbReference type="Proteomes" id="UP000034213"/>
    </source>
</evidence>
<dbReference type="InterPro" id="IPR018988">
    <property type="entry name" value="DUF2000"/>
</dbReference>
<organism evidence="1 2">
    <name type="scientific">Candidatus Beckwithbacteria bacterium GW2011_GWA2_43_10</name>
    <dbReference type="NCBI Taxonomy" id="1618369"/>
    <lineage>
        <taxon>Bacteria</taxon>
        <taxon>Candidatus Beckwithiibacteriota</taxon>
    </lineage>
</organism>
<evidence type="ECO:0000313" key="1">
    <source>
        <dbReference type="EMBL" id="KKS79069.1"/>
    </source>
</evidence>
<gene>
    <name evidence="1" type="ORF">UV54_C0043G0015</name>
</gene>
<dbReference type="Pfam" id="PF09391">
    <property type="entry name" value="DUF2000"/>
    <property type="match status" value="1"/>
</dbReference>
<proteinExistence type="predicted"/>
<dbReference type="STRING" id="1618369.UV54_C0043G0015"/>
<dbReference type="SUPFAM" id="SSF102462">
    <property type="entry name" value="Peptidyl-tRNA hydrolase II"/>
    <property type="match status" value="1"/>
</dbReference>
<dbReference type="InterPro" id="IPR023476">
    <property type="entry name" value="Pep_tRNA_hydro_II_dom_sf"/>
</dbReference>
<name>A0A0G1C0Q4_9BACT</name>
<accession>A0A0G1C0Q4</accession>
<dbReference type="Gene3D" id="3.40.1490.10">
    <property type="entry name" value="Bit1"/>
    <property type="match status" value="1"/>
</dbReference>
<dbReference type="AlphaFoldDB" id="A0A0G1C0Q4"/>
<dbReference type="Proteomes" id="UP000034213">
    <property type="component" value="Unassembled WGS sequence"/>
</dbReference>
<dbReference type="EMBL" id="LCEW01000043">
    <property type="protein sequence ID" value="KKS79069.1"/>
    <property type="molecule type" value="Genomic_DNA"/>
</dbReference>
<comment type="caution">
    <text evidence="1">The sequence shown here is derived from an EMBL/GenBank/DDBJ whole genome shotgun (WGS) entry which is preliminary data.</text>
</comment>
<protein>
    <recommendedName>
        <fullName evidence="3">DUF2000 domain-containing protein</fullName>
    </recommendedName>
</protein>
<sequence>MSQFPTKTAIIVERNLLPWQELNVTAFLASAIAHKFPETMGPEFEDASNVNYLAIFRQPVLVFQAKHNDLKKVCRKARENNLFVGIYTRPIFQTQGEDNIKAIAALKEEEQDLVGIVLYGAAVLVDKSTRGISLHK</sequence>
<reference evidence="1 2" key="1">
    <citation type="journal article" date="2015" name="Nature">
        <title>rRNA introns, odd ribosomes, and small enigmatic genomes across a large radiation of phyla.</title>
        <authorList>
            <person name="Brown C.T."/>
            <person name="Hug L.A."/>
            <person name="Thomas B.C."/>
            <person name="Sharon I."/>
            <person name="Castelle C.J."/>
            <person name="Singh A."/>
            <person name="Wilkins M.J."/>
            <person name="Williams K.H."/>
            <person name="Banfield J.F."/>
        </authorList>
    </citation>
    <scope>NUCLEOTIDE SEQUENCE [LARGE SCALE GENOMIC DNA]</scope>
</reference>
<evidence type="ECO:0008006" key="3">
    <source>
        <dbReference type="Google" id="ProtNLM"/>
    </source>
</evidence>